<name>A0A1E7F7Y1_9STRA</name>
<dbReference type="InterPro" id="IPR020966">
    <property type="entry name" value="ALMT"/>
</dbReference>
<dbReference type="KEGG" id="fcy:FRACYDRAFT_242447"/>
<dbReference type="Pfam" id="PF11744">
    <property type="entry name" value="ALMT"/>
    <property type="match status" value="1"/>
</dbReference>
<evidence type="ECO:0000256" key="4">
    <source>
        <dbReference type="ARBA" id="ARBA00022692"/>
    </source>
</evidence>
<evidence type="ECO:0008006" key="13">
    <source>
        <dbReference type="Google" id="ProtNLM"/>
    </source>
</evidence>
<keyword evidence="6" id="KW-0406">Ion transport</keyword>
<evidence type="ECO:0000313" key="11">
    <source>
        <dbReference type="EMBL" id="OEU14095.1"/>
    </source>
</evidence>
<dbReference type="EMBL" id="KV784361">
    <property type="protein sequence ID" value="OEU14095.1"/>
    <property type="molecule type" value="Genomic_DNA"/>
</dbReference>
<dbReference type="GO" id="GO:0034220">
    <property type="term" value="P:monoatomic ion transmembrane transport"/>
    <property type="evidence" value="ECO:0007669"/>
    <property type="project" value="UniProtKB-KW"/>
</dbReference>
<keyword evidence="8" id="KW-0407">Ion channel</keyword>
<evidence type="ECO:0000256" key="6">
    <source>
        <dbReference type="ARBA" id="ARBA00023065"/>
    </source>
</evidence>
<dbReference type="GO" id="GO:0016020">
    <property type="term" value="C:membrane"/>
    <property type="evidence" value="ECO:0007669"/>
    <property type="project" value="UniProtKB-SubCell"/>
</dbReference>
<keyword evidence="7 10" id="KW-0472">Membrane</keyword>
<keyword evidence="4 10" id="KW-0812">Transmembrane</keyword>
<dbReference type="Proteomes" id="UP000095751">
    <property type="component" value="Unassembled WGS sequence"/>
</dbReference>
<evidence type="ECO:0000256" key="8">
    <source>
        <dbReference type="ARBA" id="ARBA00023303"/>
    </source>
</evidence>
<sequence length="518" mass="58018">MASSTTMISSNKDENAYSSNSCPNSLNISIPYGDTSIATDDKPQETQKANTHTTFDDDDDSVSVGVGDSDNDITTASKLTPSCSWKGTRMQEWTDKNISENLRFTLRVTLALTLGSLFVLCQSPNPNEAGLPDPFWVYFTAGITSFQASPDLGSVYKKTWQRFVGTIFGGMLGLGIGAISLLIPTTNYNDDDGSLSFMWHAIYLGVSQVILSFTIVYVSCYFGFRSHYSAMLGTITCGMALVAFHSSDNDNAWKTGVFRVINIIVGGIIGSLTSLIVFPVSTNHLIETKVKNLTQMTGSAVREVLETAGKDDEPSYKTLVLKPDTPDSAHDAYIKCIDSLHKVKELFPLLDYDPTFKRKTQDEKRKYVESWNLKLDRISHIQMSVVWLDNIIRSKLVGDDVLRVNLLRRVGQNIEKLFDLSSQSEKERNTTAIDMLNNDLPSIRREILRTDEQRRSRPSLTILDDPAVSTDAKIKDIGRFDDVGQANYVQKFIENQTDTFYRMVEILILRCIRQHHLN</sequence>
<feature type="compositionally biased region" description="Polar residues" evidence="9">
    <location>
        <begin position="1"/>
        <end position="28"/>
    </location>
</feature>
<dbReference type="InParanoid" id="A0A1E7F7Y1"/>
<comment type="similarity">
    <text evidence="2">Belongs to the aromatic acid exporter (TC 2.A.85) family.</text>
</comment>
<proteinExistence type="inferred from homology"/>
<evidence type="ECO:0000256" key="10">
    <source>
        <dbReference type="SAM" id="Phobius"/>
    </source>
</evidence>
<comment type="subcellular location">
    <subcellularLocation>
        <location evidence="1">Membrane</location>
        <topology evidence="1">Multi-pass membrane protein</topology>
    </subcellularLocation>
</comment>
<gene>
    <name evidence="11" type="ORF">FRACYDRAFT_242447</name>
</gene>
<feature type="transmembrane region" description="Helical" evidence="10">
    <location>
        <begin position="197"/>
        <end position="220"/>
    </location>
</feature>
<accession>A0A1E7F7Y1</accession>
<dbReference type="PANTHER" id="PTHR31086">
    <property type="entry name" value="ALUMINUM-ACTIVATED MALATE TRANSPORTER 10"/>
    <property type="match status" value="1"/>
</dbReference>
<evidence type="ECO:0000313" key="12">
    <source>
        <dbReference type="Proteomes" id="UP000095751"/>
    </source>
</evidence>
<organism evidence="11 12">
    <name type="scientific">Fragilariopsis cylindrus CCMP1102</name>
    <dbReference type="NCBI Taxonomy" id="635003"/>
    <lineage>
        <taxon>Eukaryota</taxon>
        <taxon>Sar</taxon>
        <taxon>Stramenopiles</taxon>
        <taxon>Ochrophyta</taxon>
        <taxon>Bacillariophyta</taxon>
        <taxon>Bacillariophyceae</taxon>
        <taxon>Bacillariophycidae</taxon>
        <taxon>Bacillariales</taxon>
        <taxon>Bacillariaceae</taxon>
        <taxon>Fragilariopsis</taxon>
    </lineage>
</organism>
<keyword evidence="12" id="KW-1185">Reference proteome</keyword>
<evidence type="ECO:0000256" key="9">
    <source>
        <dbReference type="SAM" id="MobiDB-lite"/>
    </source>
</evidence>
<dbReference type="GO" id="GO:0015743">
    <property type="term" value="P:malate transport"/>
    <property type="evidence" value="ECO:0007669"/>
    <property type="project" value="InterPro"/>
</dbReference>
<evidence type="ECO:0000256" key="7">
    <source>
        <dbReference type="ARBA" id="ARBA00023136"/>
    </source>
</evidence>
<feature type="transmembrane region" description="Helical" evidence="10">
    <location>
        <begin position="227"/>
        <end position="245"/>
    </location>
</feature>
<reference evidence="11 12" key="1">
    <citation type="submission" date="2016-09" db="EMBL/GenBank/DDBJ databases">
        <title>Extensive genetic diversity and differential bi-allelic expression allows diatom success in the polar Southern Ocean.</title>
        <authorList>
            <consortium name="DOE Joint Genome Institute"/>
            <person name="Mock T."/>
            <person name="Otillar R.P."/>
            <person name="Strauss J."/>
            <person name="Dupont C."/>
            <person name="Frickenhaus S."/>
            <person name="Maumus F."/>
            <person name="Mcmullan M."/>
            <person name="Sanges R."/>
            <person name="Schmutz J."/>
            <person name="Toseland A."/>
            <person name="Valas R."/>
            <person name="Veluchamy A."/>
            <person name="Ward B.J."/>
            <person name="Allen A."/>
            <person name="Barry K."/>
            <person name="Falciatore A."/>
            <person name="Ferrante M."/>
            <person name="Fortunato A.E."/>
            <person name="Gloeckner G."/>
            <person name="Gruber A."/>
            <person name="Hipkin R."/>
            <person name="Janech M."/>
            <person name="Kroth P."/>
            <person name="Leese F."/>
            <person name="Lindquist E."/>
            <person name="Lyon B.R."/>
            <person name="Martin J."/>
            <person name="Mayer C."/>
            <person name="Parker M."/>
            <person name="Quesneville H."/>
            <person name="Raymond J."/>
            <person name="Uhlig C."/>
            <person name="Valentin K.U."/>
            <person name="Worden A.Z."/>
            <person name="Armbrust E.V."/>
            <person name="Bowler C."/>
            <person name="Green B."/>
            <person name="Moulton V."/>
            <person name="Van Oosterhout C."/>
            <person name="Grigoriev I."/>
        </authorList>
    </citation>
    <scope>NUCLEOTIDE SEQUENCE [LARGE SCALE GENOMIC DNA]</scope>
    <source>
        <strain evidence="11 12">CCMP1102</strain>
    </source>
</reference>
<protein>
    <recommendedName>
        <fullName evidence="13">DUF2421 domain-containing protein</fullName>
    </recommendedName>
</protein>
<dbReference type="OrthoDB" id="50252at2759"/>
<evidence type="ECO:0000256" key="2">
    <source>
        <dbReference type="ARBA" id="ARBA00007079"/>
    </source>
</evidence>
<keyword evidence="3" id="KW-0813">Transport</keyword>
<evidence type="ECO:0000256" key="3">
    <source>
        <dbReference type="ARBA" id="ARBA00022448"/>
    </source>
</evidence>
<evidence type="ECO:0000256" key="1">
    <source>
        <dbReference type="ARBA" id="ARBA00004141"/>
    </source>
</evidence>
<keyword evidence="5 10" id="KW-1133">Transmembrane helix</keyword>
<dbReference type="AlphaFoldDB" id="A0A1E7F7Y1"/>
<evidence type="ECO:0000256" key="5">
    <source>
        <dbReference type="ARBA" id="ARBA00022989"/>
    </source>
</evidence>
<feature type="region of interest" description="Disordered" evidence="9">
    <location>
        <begin position="1"/>
        <end position="62"/>
    </location>
</feature>
<feature type="transmembrane region" description="Helical" evidence="10">
    <location>
        <begin position="163"/>
        <end position="185"/>
    </location>
</feature>
<feature type="transmembrane region" description="Helical" evidence="10">
    <location>
        <begin position="257"/>
        <end position="281"/>
    </location>
</feature>